<sequence length="187" mass="20261">MTAPPVATVERLDGPATARAEAAFRQVYAATFAEPPYLETPETIAAAFSDFTEQTRAPGFRAALARARARAGSLRSGGPEPVGIAFGRSLAADNVWWDRLLEPAPADLSHEDGRRTFALLELAVRAPWRGRGVARRLHETLLADVPAERVLLNVRTDADAARAAYASWGYQPVGEMRGDDGAHYTMM</sequence>
<organism evidence="2 3">
    <name type="scientific">Streptomyces durbertensis</name>
    <dbReference type="NCBI Taxonomy" id="2448886"/>
    <lineage>
        <taxon>Bacteria</taxon>
        <taxon>Bacillati</taxon>
        <taxon>Actinomycetota</taxon>
        <taxon>Actinomycetes</taxon>
        <taxon>Kitasatosporales</taxon>
        <taxon>Streptomycetaceae</taxon>
        <taxon>Streptomyces</taxon>
    </lineage>
</organism>
<dbReference type="Pfam" id="PF13673">
    <property type="entry name" value="Acetyltransf_10"/>
    <property type="match status" value="1"/>
</dbReference>
<accession>A0ABR6EJU8</accession>
<gene>
    <name evidence="2" type="ORF">GL263_18865</name>
</gene>
<proteinExistence type="predicted"/>
<keyword evidence="3" id="KW-1185">Reference proteome</keyword>
<dbReference type="Proteomes" id="UP000766698">
    <property type="component" value="Unassembled WGS sequence"/>
</dbReference>
<comment type="caution">
    <text evidence="2">The sequence shown here is derived from an EMBL/GenBank/DDBJ whole genome shotgun (WGS) entry which is preliminary data.</text>
</comment>
<feature type="non-terminal residue" evidence="2">
    <location>
        <position position="187"/>
    </location>
</feature>
<dbReference type="InterPro" id="IPR016181">
    <property type="entry name" value="Acyl_CoA_acyltransferase"/>
</dbReference>
<protein>
    <submittedName>
        <fullName evidence="2">GNAT family N-acetyltransferase</fullName>
    </submittedName>
</protein>
<dbReference type="SUPFAM" id="SSF55729">
    <property type="entry name" value="Acyl-CoA N-acyltransferases (Nat)"/>
    <property type="match status" value="1"/>
</dbReference>
<evidence type="ECO:0000313" key="2">
    <source>
        <dbReference type="EMBL" id="MBB1245604.1"/>
    </source>
</evidence>
<dbReference type="InterPro" id="IPR000182">
    <property type="entry name" value="GNAT_dom"/>
</dbReference>
<feature type="domain" description="N-acetyltransferase" evidence="1">
    <location>
        <begin position="46"/>
        <end position="187"/>
    </location>
</feature>
<evidence type="ECO:0000259" key="1">
    <source>
        <dbReference type="PROSITE" id="PS51186"/>
    </source>
</evidence>
<name>A0ABR6EJU8_9ACTN</name>
<evidence type="ECO:0000313" key="3">
    <source>
        <dbReference type="Proteomes" id="UP000766698"/>
    </source>
</evidence>
<dbReference type="EMBL" id="WMLF01000311">
    <property type="protein sequence ID" value="MBB1245604.1"/>
    <property type="molecule type" value="Genomic_DNA"/>
</dbReference>
<dbReference type="PROSITE" id="PS51186">
    <property type="entry name" value="GNAT"/>
    <property type="match status" value="1"/>
</dbReference>
<dbReference type="Gene3D" id="3.40.630.30">
    <property type="match status" value="1"/>
</dbReference>
<dbReference type="RefSeq" id="WP_182856906.1">
    <property type="nucleotide sequence ID" value="NZ_WMLF01000311.1"/>
</dbReference>
<reference evidence="3" key="1">
    <citation type="journal article" date="2020" name="Syst. Appl. Microbiol.">
        <title>Streptomyces alkaliterrae sp. nov., isolated from an alkaline soil, and emended descriptions of Streptomyces alkaliphilus, Streptomyces calidiresistens and Streptomyces durbertensis.</title>
        <authorList>
            <person name="Swiecimska M."/>
            <person name="Golinska P."/>
            <person name="Nouioui I."/>
            <person name="Wypij M."/>
            <person name="Rai M."/>
            <person name="Sangal V."/>
            <person name="Goodfellow M."/>
        </authorList>
    </citation>
    <scope>NUCLEOTIDE SEQUENCE [LARGE SCALE GENOMIC DNA]</scope>
    <source>
        <strain evidence="3">DSM 104538</strain>
    </source>
</reference>